<evidence type="ECO:0000256" key="3">
    <source>
        <dbReference type="ARBA" id="ARBA00022448"/>
    </source>
</evidence>
<feature type="transmembrane region" description="Helical" evidence="12">
    <location>
        <begin position="82"/>
        <end position="106"/>
    </location>
</feature>
<dbReference type="AlphaFoldDB" id="A0A7I8XE42"/>
<dbReference type="InterPro" id="IPR051163">
    <property type="entry name" value="Sodium:Solute_Symporter_SSF"/>
</dbReference>
<dbReference type="InterPro" id="IPR038377">
    <property type="entry name" value="Na/Glc_symporter_sf"/>
</dbReference>
<evidence type="ECO:0000256" key="11">
    <source>
        <dbReference type="RuleBase" id="RU362091"/>
    </source>
</evidence>
<evidence type="ECO:0000256" key="6">
    <source>
        <dbReference type="ARBA" id="ARBA00022989"/>
    </source>
</evidence>
<feature type="transmembrane region" description="Helical" evidence="12">
    <location>
        <begin position="278"/>
        <end position="304"/>
    </location>
</feature>
<dbReference type="PROSITE" id="PS50283">
    <property type="entry name" value="NA_SOLUT_SYMP_3"/>
    <property type="match status" value="1"/>
</dbReference>
<feature type="transmembrane region" description="Helical" evidence="12">
    <location>
        <begin position="236"/>
        <end position="258"/>
    </location>
</feature>
<evidence type="ECO:0000256" key="2">
    <source>
        <dbReference type="ARBA" id="ARBA00006434"/>
    </source>
</evidence>
<feature type="transmembrane region" description="Helical" evidence="12">
    <location>
        <begin position="339"/>
        <end position="365"/>
    </location>
</feature>
<dbReference type="Gene3D" id="1.20.1730.10">
    <property type="entry name" value="Sodium/glucose cotransporter"/>
    <property type="match status" value="1"/>
</dbReference>
<dbReference type="Proteomes" id="UP000582659">
    <property type="component" value="Unassembled WGS sequence"/>
</dbReference>
<dbReference type="InterPro" id="IPR001734">
    <property type="entry name" value="Na/solute_symporter"/>
</dbReference>
<dbReference type="GO" id="GO:0006814">
    <property type="term" value="P:sodium ion transport"/>
    <property type="evidence" value="ECO:0007669"/>
    <property type="project" value="UniProtKB-KW"/>
</dbReference>
<keyword evidence="14" id="KW-1185">Reference proteome</keyword>
<feature type="transmembrane region" description="Helical" evidence="12">
    <location>
        <begin position="412"/>
        <end position="432"/>
    </location>
</feature>
<evidence type="ECO:0000256" key="5">
    <source>
        <dbReference type="ARBA" id="ARBA00022692"/>
    </source>
</evidence>
<reference evidence="13" key="1">
    <citation type="submission" date="2020-09" db="EMBL/GenBank/DDBJ databases">
        <authorList>
            <person name="Kikuchi T."/>
        </authorList>
    </citation>
    <scope>NUCLEOTIDE SEQUENCE</scope>
    <source>
        <strain evidence="13">Ka4C1</strain>
    </source>
</reference>
<feature type="transmembrane region" description="Helical" evidence="12">
    <location>
        <begin position="190"/>
        <end position="216"/>
    </location>
</feature>
<dbReference type="GO" id="GO:0005886">
    <property type="term" value="C:plasma membrane"/>
    <property type="evidence" value="ECO:0007669"/>
    <property type="project" value="UniProtKB-SubCell"/>
</dbReference>
<feature type="transmembrane region" description="Helical" evidence="12">
    <location>
        <begin position="386"/>
        <end position="406"/>
    </location>
</feature>
<comment type="similarity">
    <text evidence="2 11">Belongs to the sodium:solute symporter (SSF) (TC 2.A.21) family.</text>
</comment>
<accession>A0A7I8XE42</accession>
<evidence type="ECO:0000256" key="7">
    <source>
        <dbReference type="ARBA" id="ARBA00023053"/>
    </source>
</evidence>
<feature type="transmembrane region" description="Helical" evidence="12">
    <location>
        <begin position="520"/>
        <end position="541"/>
    </location>
</feature>
<dbReference type="EMBL" id="CAJFDI010000004">
    <property type="protein sequence ID" value="CAD5224337.1"/>
    <property type="molecule type" value="Genomic_DNA"/>
</dbReference>
<dbReference type="NCBIfam" id="TIGR00813">
    <property type="entry name" value="sss"/>
    <property type="match status" value="1"/>
</dbReference>
<evidence type="ECO:0000256" key="10">
    <source>
        <dbReference type="ARBA" id="ARBA00023201"/>
    </source>
</evidence>
<comment type="subcellular location">
    <subcellularLocation>
        <location evidence="1">Cell membrane</location>
        <topology evidence="1">Multi-pass membrane protein</topology>
    </subcellularLocation>
</comment>
<evidence type="ECO:0000256" key="8">
    <source>
        <dbReference type="ARBA" id="ARBA00023065"/>
    </source>
</evidence>
<evidence type="ECO:0000256" key="9">
    <source>
        <dbReference type="ARBA" id="ARBA00023136"/>
    </source>
</evidence>
<name>A0A7I8XE42_BURXY</name>
<dbReference type="OrthoDB" id="6132759at2759"/>
<keyword evidence="3" id="KW-0813">Transport</keyword>
<dbReference type="SMR" id="A0A7I8XE42"/>
<evidence type="ECO:0000256" key="1">
    <source>
        <dbReference type="ARBA" id="ARBA00004651"/>
    </source>
</evidence>
<dbReference type="EMBL" id="CAJFCV020000004">
    <property type="protein sequence ID" value="CAG9113098.1"/>
    <property type="molecule type" value="Genomic_DNA"/>
</dbReference>
<protein>
    <submittedName>
        <fullName evidence="13">(pine wood nematode) hypothetical protein</fullName>
    </submittedName>
</protein>
<feature type="transmembrane region" description="Helical" evidence="12">
    <location>
        <begin position="6"/>
        <end position="27"/>
    </location>
</feature>
<feature type="transmembrane region" description="Helical" evidence="12">
    <location>
        <begin position="439"/>
        <end position="461"/>
    </location>
</feature>
<evidence type="ECO:0000256" key="4">
    <source>
        <dbReference type="ARBA" id="ARBA00022475"/>
    </source>
</evidence>
<evidence type="ECO:0000313" key="13">
    <source>
        <dbReference type="EMBL" id="CAD5224337.1"/>
    </source>
</evidence>
<feature type="transmembrane region" description="Helical" evidence="12">
    <location>
        <begin position="48"/>
        <end position="70"/>
    </location>
</feature>
<feature type="transmembrane region" description="Helical" evidence="12">
    <location>
        <begin position="162"/>
        <end position="183"/>
    </location>
</feature>
<keyword evidence="6 12" id="KW-1133">Transmembrane helix</keyword>
<dbReference type="GO" id="GO:0015293">
    <property type="term" value="F:symporter activity"/>
    <property type="evidence" value="ECO:0007669"/>
    <property type="project" value="TreeGrafter"/>
</dbReference>
<keyword evidence="9 12" id="KW-0472">Membrane</keyword>
<dbReference type="PANTHER" id="PTHR42985">
    <property type="entry name" value="SODIUM-COUPLED MONOCARBOXYLATE TRANSPORTER"/>
    <property type="match status" value="1"/>
</dbReference>
<keyword evidence="8" id="KW-0406">Ion transport</keyword>
<dbReference type="Proteomes" id="UP000659654">
    <property type="component" value="Unassembled WGS sequence"/>
</dbReference>
<keyword evidence="4" id="KW-1003">Cell membrane</keyword>
<proteinExistence type="inferred from homology"/>
<feature type="transmembrane region" description="Helical" evidence="12">
    <location>
        <begin position="127"/>
        <end position="150"/>
    </location>
</feature>
<comment type="caution">
    <text evidence="13">The sequence shown here is derived from an EMBL/GenBank/DDBJ whole genome shotgun (WGS) entry which is preliminary data.</text>
</comment>
<keyword evidence="5 12" id="KW-0812">Transmembrane</keyword>
<dbReference type="PANTHER" id="PTHR42985:SF40">
    <property type="entry name" value="LD47995P-RELATED"/>
    <property type="match status" value="1"/>
</dbReference>
<sequence>MFSVFDYSLFSLFLLLSVGVGVYHAIAAKRRKFHHSATEEYLIGGRNLPILPVCLSLLTTFVSGIALLGVPAEIYQRGMGMGASLILGNGAFIVVGVFFIPMFYKLKFVNIYEYFEYRFDSLWLKRIGTFMFIFNCLVYMAIVIYAPAIALSGVADLPLEPFILVVGLCGTLYTTIGGIKAVIWTDTLQAVFLIFGLSMLVVKGTIDAGGMANVIHRAEDTGRLTDSILIYDLNPLQYNNLFIMAVGGSMHALGMFGLNQMSLQRFCSLPSVRDAQKVMVITIPAHLLVGCMSMFLGILTFAYFHGCDPIASGEAKSPDQLAILLAARVLGSIPGMPGLFLSTLFSATLSTVSSGLNSIAAVVFEDWIKPNLRKEHSKSPERLTKLIVLLMGVISTCLAFCCKFLGGIFYVVIATLGATSGPITGVFLLGLFFPKANKFGAFVGFFVSSITMIAVTVSNNIEKPYRNYVLPMIDEDSGWGSCENVTDYSINVIRDFYKGKGREFHYGDLSASAPSRLSSYAYSPTGTFITLIIGLLVSMLWKQKLSPQKQHFSYACTLKGLDIPLEKVALQEPAA</sequence>
<keyword evidence="10" id="KW-0739">Sodium transport</keyword>
<gene>
    <name evidence="13" type="ORF">BXYJ_LOCUS7993</name>
</gene>
<dbReference type="Pfam" id="PF00474">
    <property type="entry name" value="SSF"/>
    <property type="match status" value="1"/>
</dbReference>
<evidence type="ECO:0000256" key="12">
    <source>
        <dbReference type="SAM" id="Phobius"/>
    </source>
</evidence>
<evidence type="ECO:0000313" key="14">
    <source>
        <dbReference type="Proteomes" id="UP000659654"/>
    </source>
</evidence>
<keyword evidence="7" id="KW-0915">Sodium</keyword>
<organism evidence="13 14">
    <name type="scientific">Bursaphelenchus xylophilus</name>
    <name type="common">Pinewood nematode worm</name>
    <name type="synonym">Aphelenchoides xylophilus</name>
    <dbReference type="NCBI Taxonomy" id="6326"/>
    <lineage>
        <taxon>Eukaryota</taxon>
        <taxon>Metazoa</taxon>
        <taxon>Ecdysozoa</taxon>
        <taxon>Nematoda</taxon>
        <taxon>Chromadorea</taxon>
        <taxon>Rhabditida</taxon>
        <taxon>Tylenchina</taxon>
        <taxon>Tylenchomorpha</taxon>
        <taxon>Aphelenchoidea</taxon>
        <taxon>Aphelenchoididae</taxon>
        <taxon>Bursaphelenchus</taxon>
    </lineage>
</organism>